<dbReference type="OrthoDB" id="71600at2759"/>
<protein>
    <recommendedName>
        <fullName evidence="8">Tetraspanin</fullName>
    </recommendedName>
</protein>
<evidence type="ECO:0000256" key="2">
    <source>
        <dbReference type="ARBA" id="ARBA00022692"/>
    </source>
</evidence>
<dbReference type="InterPro" id="IPR018499">
    <property type="entry name" value="Tetraspanin/Peripherin"/>
</dbReference>
<proteinExistence type="predicted"/>
<accession>A0A7R9A0R9</accession>
<dbReference type="EMBL" id="CAJPEV010000175">
    <property type="protein sequence ID" value="CAG0881836.1"/>
    <property type="molecule type" value="Genomic_DNA"/>
</dbReference>
<organism evidence="6">
    <name type="scientific">Darwinula stevensoni</name>
    <dbReference type="NCBI Taxonomy" id="69355"/>
    <lineage>
        <taxon>Eukaryota</taxon>
        <taxon>Metazoa</taxon>
        <taxon>Ecdysozoa</taxon>
        <taxon>Arthropoda</taxon>
        <taxon>Crustacea</taxon>
        <taxon>Oligostraca</taxon>
        <taxon>Ostracoda</taxon>
        <taxon>Podocopa</taxon>
        <taxon>Podocopida</taxon>
        <taxon>Darwinulocopina</taxon>
        <taxon>Darwinuloidea</taxon>
        <taxon>Darwinulidae</taxon>
        <taxon>Darwinula</taxon>
    </lineage>
</organism>
<keyword evidence="7" id="KW-1185">Reference proteome</keyword>
<evidence type="ECO:0000313" key="6">
    <source>
        <dbReference type="EMBL" id="CAD7241773.1"/>
    </source>
</evidence>
<dbReference type="GO" id="GO:0005886">
    <property type="term" value="C:plasma membrane"/>
    <property type="evidence" value="ECO:0007669"/>
    <property type="project" value="TreeGrafter"/>
</dbReference>
<keyword evidence="3 5" id="KW-1133">Transmembrane helix</keyword>
<dbReference type="Pfam" id="PF00335">
    <property type="entry name" value="Tetraspanin"/>
    <property type="match status" value="1"/>
</dbReference>
<dbReference type="EMBL" id="LR899692">
    <property type="protein sequence ID" value="CAD7241773.1"/>
    <property type="molecule type" value="Genomic_DNA"/>
</dbReference>
<evidence type="ECO:0008006" key="8">
    <source>
        <dbReference type="Google" id="ProtNLM"/>
    </source>
</evidence>
<evidence type="ECO:0000313" key="7">
    <source>
        <dbReference type="Proteomes" id="UP000677054"/>
    </source>
</evidence>
<dbReference type="Proteomes" id="UP000677054">
    <property type="component" value="Unassembled WGS sequence"/>
</dbReference>
<comment type="subcellular location">
    <subcellularLocation>
        <location evidence="1">Membrane</location>
        <topology evidence="1">Multi-pass membrane protein</topology>
    </subcellularLocation>
</comment>
<keyword evidence="4 5" id="KW-0472">Membrane</keyword>
<sequence length="226" mass="24738">MERLEAKEVPACPKYTLFAFNLIALIGGLTLTVVGIVGVADDDYFIGEKFADHKIFRAGAILVIAVGSFTTFFSCLGCLGAIRESSCLLMTYAALTTLALIGVGSVAILGFVFKANIADLMREALDEKMYDYNPIDPADPNTIAWDKIQQACAKNIQCKLYETGCMEIVYKLEGHAEILAIVALVFAILMVSHNSFHSSLSFHLSGHDLAVLQVIGRYRPLCRFWA</sequence>
<evidence type="ECO:0000256" key="5">
    <source>
        <dbReference type="SAM" id="Phobius"/>
    </source>
</evidence>
<feature type="transmembrane region" description="Helical" evidence="5">
    <location>
        <begin position="15"/>
        <end position="39"/>
    </location>
</feature>
<evidence type="ECO:0000256" key="4">
    <source>
        <dbReference type="ARBA" id="ARBA00023136"/>
    </source>
</evidence>
<name>A0A7R9A0R9_9CRUS</name>
<feature type="transmembrane region" description="Helical" evidence="5">
    <location>
        <begin position="178"/>
        <end position="196"/>
    </location>
</feature>
<dbReference type="PANTHER" id="PTHR19282">
    <property type="entry name" value="TETRASPANIN"/>
    <property type="match status" value="1"/>
</dbReference>
<feature type="transmembrane region" description="Helical" evidence="5">
    <location>
        <begin position="88"/>
        <end position="113"/>
    </location>
</feature>
<reference evidence="6" key="1">
    <citation type="submission" date="2020-11" db="EMBL/GenBank/DDBJ databases">
        <authorList>
            <person name="Tran Van P."/>
        </authorList>
    </citation>
    <scope>NUCLEOTIDE SEQUENCE</scope>
</reference>
<evidence type="ECO:0000256" key="1">
    <source>
        <dbReference type="ARBA" id="ARBA00004141"/>
    </source>
</evidence>
<feature type="transmembrane region" description="Helical" evidence="5">
    <location>
        <begin position="60"/>
        <end position="82"/>
    </location>
</feature>
<gene>
    <name evidence="6" type="ORF">DSTB1V02_LOCUS1753</name>
</gene>
<dbReference type="PANTHER" id="PTHR19282:SF477">
    <property type="entry name" value="TETRASPANIN"/>
    <property type="match status" value="1"/>
</dbReference>
<evidence type="ECO:0000256" key="3">
    <source>
        <dbReference type="ARBA" id="ARBA00022989"/>
    </source>
</evidence>
<dbReference type="PRINTS" id="PR00259">
    <property type="entry name" value="TMFOUR"/>
</dbReference>
<dbReference type="AlphaFoldDB" id="A0A7R9A0R9"/>
<keyword evidence="2 5" id="KW-0812">Transmembrane</keyword>